<keyword evidence="2 4" id="KW-0808">Transferase</keyword>
<evidence type="ECO:0000259" key="3">
    <source>
        <dbReference type="Pfam" id="PF13439"/>
    </source>
</evidence>
<dbReference type="EMBL" id="CP159989">
    <property type="protein sequence ID" value="XCP81958.1"/>
    <property type="molecule type" value="Genomic_DNA"/>
</dbReference>
<organism evidence="4">
    <name type="scientific">Actinomyces timonensis</name>
    <dbReference type="NCBI Taxonomy" id="1288391"/>
    <lineage>
        <taxon>Bacteria</taxon>
        <taxon>Bacillati</taxon>
        <taxon>Actinomycetota</taxon>
        <taxon>Actinomycetes</taxon>
        <taxon>Actinomycetales</taxon>
        <taxon>Actinomycetaceae</taxon>
        <taxon>Actinomyces</taxon>
    </lineage>
</organism>
<dbReference type="Pfam" id="PF13692">
    <property type="entry name" value="Glyco_trans_1_4"/>
    <property type="match status" value="1"/>
</dbReference>
<dbReference type="RefSeq" id="WP_366180209.1">
    <property type="nucleotide sequence ID" value="NZ_CP159989.1"/>
</dbReference>
<dbReference type="SUPFAM" id="SSF53756">
    <property type="entry name" value="UDP-Glycosyltransferase/glycogen phosphorylase"/>
    <property type="match status" value="1"/>
</dbReference>
<dbReference type="GO" id="GO:0016757">
    <property type="term" value="F:glycosyltransferase activity"/>
    <property type="evidence" value="ECO:0007669"/>
    <property type="project" value="UniProtKB-KW"/>
</dbReference>
<dbReference type="Pfam" id="PF13439">
    <property type="entry name" value="Glyco_transf_4"/>
    <property type="match status" value="1"/>
</dbReference>
<dbReference type="AlphaFoldDB" id="A0AAU8N0N4"/>
<dbReference type="Gene3D" id="3.40.50.2000">
    <property type="entry name" value="Glycogen Phosphorylase B"/>
    <property type="match status" value="2"/>
</dbReference>
<dbReference type="PANTHER" id="PTHR12526:SF636">
    <property type="entry name" value="BLL3647 PROTEIN"/>
    <property type="match status" value="1"/>
</dbReference>
<evidence type="ECO:0000256" key="1">
    <source>
        <dbReference type="ARBA" id="ARBA00022676"/>
    </source>
</evidence>
<name>A0AAU8N0N4_9ACTO</name>
<evidence type="ECO:0000313" key="4">
    <source>
        <dbReference type="EMBL" id="XCP81958.1"/>
    </source>
</evidence>
<dbReference type="PANTHER" id="PTHR12526">
    <property type="entry name" value="GLYCOSYLTRANSFERASE"/>
    <property type="match status" value="1"/>
</dbReference>
<dbReference type="InterPro" id="IPR028098">
    <property type="entry name" value="Glyco_trans_4-like_N"/>
</dbReference>
<gene>
    <name evidence="4" type="ORF">ABXS69_08255</name>
</gene>
<sequence length="383" mass="40620">MTPTQPNGSQTATRSQPAMRVMLVTHGLGTGGAEMMVLNLARELRRDGCPVLVACLGSGGTDIADALRDAGARVEALGKRKGPDPCVTAGLRRLIHDFRPTAIHTHQPVLAYVLPAVRLSGARPRLIHTVHSVATHETRPPVLRRFNRYAFRHGVVPVALSEEVRDSICREYRLAPEGVPVVPNGVDVGAFACERDLEAAGEGAGRRAPRLLCVARLAPVKNHALLLDAVAALARAGRDASLTLVGEGPLTADLDQRARALGIADRVRFAGPQRDTAPFYAEADLFALASEHEGLPMSVIEAMAAGLPVVATAVGGVPSIVADGANGALVNPRGPQATQEIAAAVVRIWEDPERYGRLSRAALATAEDHSARAMMEAYCDLYR</sequence>
<evidence type="ECO:0000256" key="2">
    <source>
        <dbReference type="ARBA" id="ARBA00022679"/>
    </source>
</evidence>
<proteinExistence type="predicted"/>
<reference evidence="4" key="1">
    <citation type="submission" date="2024-05" db="EMBL/GenBank/DDBJ databases">
        <title>Draft genome assemblies of 36 bacteria isolated from hibernating arctic ground squirrels.</title>
        <authorList>
            <person name="McKee H."/>
            <person name="Mullen L."/>
            <person name="Drown D.M."/>
            <person name="Duddleston K.N."/>
        </authorList>
    </citation>
    <scope>NUCLEOTIDE SEQUENCE</scope>
    <source>
        <strain evidence="4">AR004</strain>
    </source>
</reference>
<feature type="domain" description="Glycosyltransferase subfamily 4-like N-terminal" evidence="3">
    <location>
        <begin position="31"/>
        <end position="188"/>
    </location>
</feature>
<protein>
    <submittedName>
        <fullName evidence="4">Glycosyltransferase</fullName>
        <ecNumber evidence="4">2.4.-.-</ecNumber>
    </submittedName>
</protein>
<dbReference type="EC" id="2.4.-.-" evidence="4"/>
<keyword evidence="1 4" id="KW-0328">Glycosyltransferase</keyword>
<accession>A0AAU8N0N4</accession>